<dbReference type="Proteomes" id="UP000494165">
    <property type="component" value="Unassembled WGS sequence"/>
</dbReference>
<reference evidence="1 2" key="1">
    <citation type="submission" date="2020-04" db="EMBL/GenBank/DDBJ databases">
        <authorList>
            <person name="Alioto T."/>
            <person name="Alioto T."/>
            <person name="Gomez Garrido J."/>
        </authorList>
    </citation>
    <scope>NUCLEOTIDE SEQUENCE [LARGE SCALE GENOMIC DNA]</scope>
</reference>
<evidence type="ECO:0000313" key="2">
    <source>
        <dbReference type="Proteomes" id="UP000494165"/>
    </source>
</evidence>
<dbReference type="AlphaFoldDB" id="A0A8S1DWR2"/>
<gene>
    <name evidence="1" type="ORF">CLODIP_2_CD15035</name>
</gene>
<organism evidence="1 2">
    <name type="scientific">Cloeon dipterum</name>
    <dbReference type="NCBI Taxonomy" id="197152"/>
    <lineage>
        <taxon>Eukaryota</taxon>
        <taxon>Metazoa</taxon>
        <taxon>Ecdysozoa</taxon>
        <taxon>Arthropoda</taxon>
        <taxon>Hexapoda</taxon>
        <taxon>Insecta</taxon>
        <taxon>Pterygota</taxon>
        <taxon>Palaeoptera</taxon>
        <taxon>Ephemeroptera</taxon>
        <taxon>Pisciforma</taxon>
        <taxon>Baetidae</taxon>
        <taxon>Cloeon</taxon>
    </lineage>
</organism>
<evidence type="ECO:0000313" key="1">
    <source>
        <dbReference type="EMBL" id="CAB3388561.1"/>
    </source>
</evidence>
<accession>A0A8S1DWR2</accession>
<protein>
    <submittedName>
        <fullName evidence="1">Uncharacterized protein</fullName>
    </submittedName>
</protein>
<comment type="caution">
    <text evidence="1">The sequence shown here is derived from an EMBL/GenBank/DDBJ whole genome shotgun (WGS) entry which is preliminary data.</text>
</comment>
<name>A0A8S1DWR2_9INSE</name>
<proteinExistence type="predicted"/>
<dbReference type="EMBL" id="CADEPI010000816">
    <property type="protein sequence ID" value="CAB3388561.1"/>
    <property type="molecule type" value="Genomic_DNA"/>
</dbReference>
<sequence length="138" mass="15900">MVKPLTLYGTPVWHPSTQSNINKFERVQNRALRFVHGRDVSENASKELLTVHQQLSLNDMTFFRKCLDGETEMDEMERIMVARTMRNADGEHRLIPPRSHTDLGLNSLSIRIAQQWNFLPSEIKLCPSSSFPNTVNCM</sequence>
<keyword evidence="2" id="KW-1185">Reference proteome</keyword>
<dbReference type="OrthoDB" id="5953030at2759"/>